<feature type="region of interest" description="Disordered" evidence="1">
    <location>
        <begin position="20"/>
        <end position="42"/>
    </location>
</feature>
<sequence>MLLYRKRLIFRKYNQQGSPIGFDEGPTEVISPRKRPQVDRDNVPGDGALDTHCLPLSTTQAEVAPSGTVLVSSPTSWLKWAINAKPLTRREEASVRKFIKSNKLLFFRPSDTDNPFFRLGLRYIPPPGRDNVFRTVIIDALPRWATLDQILPRVRGGAIFSASLLDTSTISGGPSAMIVFAHQSGALNFLRRAERDGFFVGFCPVGVRPVPTPTYPMPRDLETQMKSHGRTRCLTISSRSPIALKRETYRVLSTTRIKGFVECFGERDTERQITVRFHSVRVASMACNALTNDPVFKGAFVQSTPDPCAKI</sequence>
<accession>S7ZFS5</accession>
<organism evidence="2 3">
    <name type="scientific">Penicillium oxalicum (strain 114-2 / CGMCC 5302)</name>
    <name type="common">Penicillium decumbens</name>
    <dbReference type="NCBI Taxonomy" id="933388"/>
    <lineage>
        <taxon>Eukaryota</taxon>
        <taxon>Fungi</taxon>
        <taxon>Dikarya</taxon>
        <taxon>Ascomycota</taxon>
        <taxon>Pezizomycotina</taxon>
        <taxon>Eurotiomycetes</taxon>
        <taxon>Eurotiomycetidae</taxon>
        <taxon>Eurotiales</taxon>
        <taxon>Aspergillaceae</taxon>
        <taxon>Penicillium</taxon>
    </lineage>
</organism>
<dbReference type="AlphaFoldDB" id="S7ZFS5"/>
<gene>
    <name evidence="2" type="ORF">PDE_04480</name>
</gene>
<name>S7ZFS5_PENO1</name>
<dbReference type="eggNOG" id="ENOG502ST9Y">
    <property type="taxonomic scope" value="Eukaryota"/>
</dbReference>
<evidence type="ECO:0000313" key="3">
    <source>
        <dbReference type="Proteomes" id="UP000019376"/>
    </source>
</evidence>
<keyword evidence="3" id="KW-1185">Reference proteome</keyword>
<dbReference type="Proteomes" id="UP000019376">
    <property type="component" value="Unassembled WGS sequence"/>
</dbReference>
<evidence type="ECO:0000256" key="1">
    <source>
        <dbReference type="SAM" id="MobiDB-lite"/>
    </source>
</evidence>
<dbReference type="HOGENOM" id="CLU_894596_0_0_1"/>
<reference evidence="2 3" key="1">
    <citation type="journal article" date="2013" name="PLoS ONE">
        <title>Genomic and secretomic analyses reveal unique features of the lignocellulolytic enzyme system of Penicillium decumbens.</title>
        <authorList>
            <person name="Liu G."/>
            <person name="Zhang L."/>
            <person name="Wei X."/>
            <person name="Zou G."/>
            <person name="Qin Y."/>
            <person name="Ma L."/>
            <person name="Li J."/>
            <person name="Zheng H."/>
            <person name="Wang S."/>
            <person name="Wang C."/>
            <person name="Xun L."/>
            <person name="Zhao G.-P."/>
            <person name="Zhou Z."/>
            <person name="Qu Y."/>
        </authorList>
    </citation>
    <scope>NUCLEOTIDE SEQUENCE [LARGE SCALE GENOMIC DNA]</scope>
    <source>
        <strain evidence="3">114-2 / CGMCC 5302</strain>
    </source>
</reference>
<dbReference type="EMBL" id="KB644412">
    <property type="protein sequence ID" value="EPS29530.1"/>
    <property type="molecule type" value="Genomic_DNA"/>
</dbReference>
<proteinExistence type="predicted"/>
<dbReference type="OrthoDB" id="5244622at2759"/>
<dbReference type="STRING" id="933388.S7ZFS5"/>
<evidence type="ECO:0000313" key="2">
    <source>
        <dbReference type="EMBL" id="EPS29530.1"/>
    </source>
</evidence>
<dbReference type="PhylomeDB" id="S7ZFS5"/>
<protein>
    <submittedName>
        <fullName evidence="2">Uncharacterized protein</fullName>
    </submittedName>
</protein>